<evidence type="ECO:0000313" key="2">
    <source>
        <dbReference type="Proteomes" id="UP001428817"/>
    </source>
</evidence>
<keyword evidence="2" id="KW-1185">Reference proteome</keyword>
<dbReference type="Proteomes" id="UP001428817">
    <property type="component" value="Unassembled WGS sequence"/>
</dbReference>
<protein>
    <submittedName>
        <fullName evidence="1">Uncharacterized protein</fullName>
    </submittedName>
</protein>
<dbReference type="RefSeq" id="WP_185065049.1">
    <property type="nucleotide sequence ID" value="NZ_BAABJP010000051.1"/>
</dbReference>
<accession>A0ABP9R4Q1</accession>
<sequence length="66" mass="7229">MAYRWRYLDDSGNETSGPELTFDGQAEAEAWFTDTWPELLDSGITSVTLLDGDAEIYGPMSLHGAG</sequence>
<name>A0ABP9R4Q1_9PSEU</name>
<proteinExistence type="predicted"/>
<evidence type="ECO:0000313" key="1">
    <source>
        <dbReference type="EMBL" id="GAA5171709.1"/>
    </source>
</evidence>
<dbReference type="EMBL" id="BAABJP010000051">
    <property type="protein sequence ID" value="GAA5171709.1"/>
    <property type="molecule type" value="Genomic_DNA"/>
</dbReference>
<comment type="caution">
    <text evidence="1">The sequence shown here is derived from an EMBL/GenBank/DDBJ whole genome shotgun (WGS) entry which is preliminary data.</text>
</comment>
<organism evidence="1 2">
    <name type="scientific">Pseudonocardia eucalypti</name>
    <dbReference type="NCBI Taxonomy" id="648755"/>
    <lineage>
        <taxon>Bacteria</taxon>
        <taxon>Bacillati</taxon>
        <taxon>Actinomycetota</taxon>
        <taxon>Actinomycetes</taxon>
        <taxon>Pseudonocardiales</taxon>
        <taxon>Pseudonocardiaceae</taxon>
        <taxon>Pseudonocardia</taxon>
    </lineage>
</organism>
<reference evidence="2" key="1">
    <citation type="journal article" date="2019" name="Int. J. Syst. Evol. Microbiol.">
        <title>The Global Catalogue of Microorganisms (GCM) 10K type strain sequencing project: providing services to taxonomists for standard genome sequencing and annotation.</title>
        <authorList>
            <consortium name="The Broad Institute Genomics Platform"/>
            <consortium name="The Broad Institute Genome Sequencing Center for Infectious Disease"/>
            <person name="Wu L."/>
            <person name="Ma J."/>
        </authorList>
    </citation>
    <scope>NUCLEOTIDE SEQUENCE [LARGE SCALE GENOMIC DNA]</scope>
    <source>
        <strain evidence="2">JCM 18303</strain>
    </source>
</reference>
<gene>
    <name evidence="1" type="ORF">GCM10023321_70580</name>
</gene>